<dbReference type="EMBL" id="CP011805">
    <property type="protein sequence ID" value="AKM08162.1"/>
    <property type="molecule type" value="Genomic_DNA"/>
</dbReference>
<keyword evidence="1" id="KW-0812">Transmembrane</keyword>
<keyword evidence="3" id="KW-1185">Reference proteome</keyword>
<name>A0A0G3XAE0_9SPHN</name>
<dbReference type="KEGG" id="amx:AM2010_2102"/>
<keyword evidence="1" id="KW-1133">Transmembrane helix</keyword>
<protein>
    <submittedName>
        <fullName evidence="2">Uncharacterized protein</fullName>
    </submittedName>
</protein>
<gene>
    <name evidence="2" type="ORF">AM2010_2102</name>
</gene>
<organism evidence="2 3">
    <name type="scientific">Pelagerythrobacter marensis</name>
    <dbReference type="NCBI Taxonomy" id="543877"/>
    <lineage>
        <taxon>Bacteria</taxon>
        <taxon>Pseudomonadati</taxon>
        <taxon>Pseudomonadota</taxon>
        <taxon>Alphaproteobacteria</taxon>
        <taxon>Sphingomonadales</taxon>
        <taxon>Erythrobacteraceae</taxon>
        <taxon>Pelagerythrobacter</taxon>
    </lineage>
</organism>
<keyword evidence="1" id="KW-0472">Membrane</keyword>
<dbReference type="Proteomes" id="UP000037643">
    <property type="component" value="Chromosome"/>
</dbReference>
<reference evidence="2 3" key="1">
    <citation type="submission" date="2015-06" db="EMBL/GenBank/DDBJ databases">
        <authorList>
            <person name="Kim K.M."/>
        </authorList>
    </citation>
    <scope>NUCLEOTIDE SEQUENCE [LARGE SCALE GENOMIC DNA]</scope>
    <source>
        <strain evidence="2 3">KCTC 22370</strain>
    </source>
</reference>
<dbReference type="AlphaFoldDB" id="A0A0G3XAE0"/>
<evidence type="ECO:0000313" key="3">
    <source>
        <dbReference type="Proteomes" id="UP000037643"/>
    </source>
</evidence>
<proteinExistence type="predicted"/>
<feature type="transmembrane region" description="Helical" evidence="1">
    <location>
        <begin position="12"/>
        <end position="31"/>
    </location>
</feature>
<evidence type="ECO:0000256" key="1">
    <source>
        <dbReference type="SAM" id="Phobius"/>
    </source>
</evidence>
<evidence type="ECO:0000313" key="2">
    <source>
        <dbReference type="EMBL" id="AKM08162.1"/>
    </source>
</evidence>
<sequence>MLAKRRLGLIGLRVAVVPAGWTIGIALWQGFSCREESRRSYTGERRWSDATEWLTLTNR</sequence>
<accession>A0A0G3XAE0</accession>
<dbReference type="STRING" id="543877.AM2010_2102"/>